<keyword evidence="4" id="KW-0862">Zinc</keyword>
<organism evidence="7 8">
    <name type="scientific">Endocarpon pusillum</name>
    <dbReference type="NCBI Taxonomy" id="364733"/>
    <lineage>
        <taxon>Eukaryota</taxon>
        <taxon>Fungi</taxon>
        <taxon>Dikarya</taxon>
        <taxon>Ascomycota</taxon>
        <taxon>Pezizomycotina</taxon>
        <taxon>Eurotiomycetes</taxon>
        <taxon>Chaetothyriomycetidae</taxon>
        <taxon>Verrucariales</taxon>
        <taxon>Verrucariaceae</taxon>
        <taxon>Endocarpon</taxon>
    </lineage>
</organism>
<dbReference type="PANTHER" id="PTHR37326">
    <property type="entry name" value="BLL3975 PROTEIN"/>
    <property type="match status" value="1"/>
</dbReference>
<protein>
    <recommendedName>
        <fullName evidence="6">Succinylglutamate desuccinylase/Aspartoacylase catalytic domain-containing protein</fullName>
    </recommendedName>
</protein>
<dbReference type="CDD" id="cd06251">
    <property type="entry name" value="M14_ASTE_ASPA-like"/>
    <property type="match status" value="1"/>
</dbReference>
<evidence type="ECO:0000256" key="5">
    <source>
        <dbReference type="SAM" id="SignalP"/>
    </source>
</evidence>
<dbReference type="EMBL" id="JAACFV010000026">
    <property type="protein sequence ID" value="KAF7510816.1"/>
    <property type="molecule type" value="Genomic_DNA"/>
</dbReference>
<sequence length="380" mass="41266">MDFSLLTALLLLSARLSWAQTVFTGDVIGGYPVITSLNIADAPSNAITRYWFLAAEAQGGIPYYLPVFLARGTNRSLESGRKLSLSASVHGDELNGIAALQRVFSQLNETVAGGEFNGTIIGLPTTNPNGNQHNQRNFYSSSSNGFLTNLNRVFPGKDPLEGAAMPDAYAYAIWNGLWGNTSNVDVAVDLHTPSTGETGPLWCYADFRLPYVQRLAELAQVDILKIDPGEPGSIETTWVDNSIPAITLEIGTPKRWQQDYIQRTEDFIFRLLTDLHMTPPSSNGDGTVPVVEVDLSNTYKATNSSSVYTTRTGWVETLVDVLDDVTEGQVLATVYNSWGDVIESLTSPVNGRVNQVKTDPAAEQGARVYVIAYNATTEGS</sequence>
<evidence type="ECO:0000256" key="4">
    <source>
        <dbReference type="ARBA" id="ARBA00022833"/>
    </source>
</evidence>
<evidence type="ECO:0000256" key="3">
    <source>
        <dbReference type="ARBA" id="ARBA00022801"/>
    </source>
</evidence>
<keyword evidence="8" id="KW-1185">Reference proteome</keyword>
<dbReference type="GO" id="GO:0046872">
    <property type="term" value="F:metal ion binding"/>
    <property type="evidence" value="ECO:0007669"/>
    <property type="project" value="UniProtKB-KW"/>
</dbReference>
<gene>
    <name evidence="7" type="ORF">GJ744_005916</name>
</gene>
<feature type="signal peptide" evidence="5">
    <location>
        <begin position="1"/>
        <end position="19"/>
    </location>
</feature>
<dbReference type="Pfam" id="PF24827">
    <property type="entry name" value="AstE_AspA_cat"/>
    <property type="match status" value="1"/>
</dbReference>
<comment type="cofactor">
    <cofactor evidence="1">
        <name>Zn(2+)</name>
        <dbReference type="ChEBI" id="CHEBI:29105"/>
    </cofactor>
</comment>
<feature type="chain" id="PRO_5033994616" description="Succinylglutamate desuccinylase/Aspartoacylase catalytic domain-containing protein" evidence="5">
    <location>
        <begin position="20"/>
        <end position="380"/>
    </location>
</feature>
<evidence type="ECO:0000313" key="7">
    <source>
        <dbReference type="EMBL" id="KAF7510816.1"/>
    </source>
</evidence>
<keyword evidence="5" id="KW-0732">Signal</keyword>
<dbReference type="Proteomes" id="UP000606974">
    <property type="component" value="Unassembled WGS sequence"/>
</dbReference>
<dbReference type="GO" id="GO:0016811">
    <property type="term" value="F:hydrolase activity, acting on carbon-nitrogen (but not peptide) bonds, in linear amides"/>
    <property type="evidence" value="ECO:0007669"/>
    <property type="project" value="InterPro"/>
</dbReference>
<dbReference type="PANTHER" id="PTHR37326:SF1">
    <property type="entry name" value="BLL3975 PROTEIN"/>
    <property type="match status" value="1"/>
</dbReference>
<dbReference type="InterPro" id="IPR055438">
    <property type="entry name" value="AstE_AspA_cat"/>
</dbReference>
<comment type="caution">
    <text evidence="7">The sequence shown here is derived from an EMBL/GenBank/DDBJ whole genome shotgun (WGS) entry which is preliminary data.</text>
</comment>
<dbReference type="Gene3D" id="3.40.630.10">
    <property type="entry name" value="Zn peptidases"/>
    <property type="match status" value="1"/>
</dbReference>
<feature type="domain" description="Succinylglutamate desuccinylase/Aspartoacylase catalytic" evidence="6">
    <location>
        <begin position="80"/>
        <end position="272"/>
    </location>
</feature>
<keyword evidence="2" id="KW-0479">Metal-binding</keyword>
<dbReference type="PIRSF" id="PIRSF039012">
    <property type="entry name" value="ASP"/>
    <property type="match status" value="1"/>
</dbReference>
<name>A0A8H7APQ9_9EURO</name>
<evidence type="ECO:0000313" key="8">
    <source>
        <dbReference type="Proteomes" id="UP000606974"/>
    </source>
</evidence>
<dbReference type="SUPFAM" id="SSF53187">
    <property type="entry name" value="Zn-dependent exopeptidases"/>
    <property type="match status" value="1"/>
</dbReference>
<dbReference type="AlphaFoldDB" id="A0A8H7APQ9"/>
<evidence type="ECO:0000256" key="2">
    <source>
        <dbReference type="ARBA" id="ARBA00022723"/>
    </source>
</evidence>
<evidence type="ECO:0000259" key="6">
    <source>
        <dbReference type="Pfam" id="PF24827"/>
    </source>
</evidence>
<reference evidence="7" key="1">
    <citation type="submission" date="2020-02" db="EMBL/GenBank/DDBJ databases">
        <authorList>
            <person name="Palmer J.M."/>
        </authorList>
    </citation>
    <scope>NUCLEOTIDE SEQUENCE</scope>
    <source>
        <strain evidence="7">EPUS1.4</strain>
        <tissue evidence="7">Thallus</tissue>
    </source>
</reference>
<keyword evidence="3" id="KW-0378">Hydrolase</keyword>
<dbReference type="InterPro" id="IPR053138">
    <property type="entry name" value="N-alpha-Ac-DABA_deacetylase"/>
</dbReference>
<dbReference type="OrthoDB" id="5588846at2759"/>
<accession>A0A8H7APQ9</accession>
<evidence type="ECO:0000256" key="1">
    <source>
        <dbReference type="ARBA" id="ARBA00001947"/>
    </source>
</evidence>
<dbReference type="GO" id="GO:0016788">
    <property type="term" value="F:hydrolase activity, acting on ester bonds"/>
    <property type="evidence" value="ECO:0007669"/>
    <property type="project" value="InterPro"/>
</dbReference>
<dbReference type="InterPro" id="IPR043795">
    <property type="entry name" value="N-alpha-Ac-DABA-like"/>
</dbReference>
<proteinExistence type="predicted"/>